<reference evidence="4 5" key="1">
    <citation type="submission" date="2018-12" db="EMBL/GenBank/DDBJ databases">
        <authorList>
            <person name="Grouzdev D.S."/>
            <person name="Krutkina M.S."/>
        </authorList>
    </citation>
    <scope>NUCLEOTIDE SEQUENCE [LARGE SCALE GENOMIC DNA]</scope>
    <source>
        <strain evidence="4 5">RmlP026</strain>
    </source>
</reference>
<sequence length="896" mass="95129">MVPSLALYLGVGLVAGAVIALQICIMRIFSVGSWAHFGSLVVSLAMLAFGLVSAVMCIGKGFFARHWRAVAGTSVVLFAPLLVAANLVAQQVPFNAIFLLSDPNQKWRLAANFALYLVPFLAGALFLGTVFLKADRFFARVYFADLVGAGLGGLLFLGTLFLLPPENLVVTPIVLALAGGLCWFSAAAPPDAARASALRADLGLLAVGVLAVAAHFVLPPALGLNTLAVSDYKGVSYARKFPDSHLVYRDYSPFGDIAVYGSSYLHFAPGLSDNAAFNLPQVPENAYLGLYIDGEGPSGIMRSLKPEETAYFRFLPMVYPYLIAKSPDTFVIQFGGGISTDVALRDGSKSVTVAESNPAILKAFRTDPVLKSFTGDVLNDPRVRVVDYDGRLFLAGHPESYDVVDLSLADSAGLSAPGGFAIVEKYGYTRQAMETYMRALKPGGILSVTLWNKEEPPKSVLKLYGTIAEAARAVEPDAAARGEPRAIETSLFAVSSYLSTATVLYKKGGFTPSEIATLRDHTHAMSFDDIYYPGIPFDAAATDKLLGDYRNAIFSDAPAPAAGKAGAADGAGAAPAAEEVEDDGGPGPTPKVLPSTLMGRLAFHALVYGGWPEVADRYVFDTRALTNDRPYFAAYVKPRDLPNLLDRLEIVQDEWGYLLLWATLGIATVAAASLVVIPLVFGWRTAFSTAPGKGRAILYFACLGLGYIVVEVGLIADYTLALNNATVSASILITSMLVFSGLGSLTADRTLDRARSVLPAILCAIGAILIGYGFFLDRALVLIGTLPYGLRLLICFLTVAPPAYLMGFPMPTAMTWLARLGKEHMFLWAWGINGCFSVVGAAAVPLIATAFGLSTVLTLGGVAYLVAIPAFFAVLLPAAGKRRRGTEGLPLTVQTP</sequence>
<feature type="transmembrane region" description="Helical" evidence="3">
    <location>
        <begin position="7"/>
        <end position="29"/>
    </location>
</feature>
<comment type="caution">
    <text evidence="4">The sequence shown here is derived from an EMBL/GenBank/DDBJ whole genome shotgun (WGS) entry which is preliminary data.</text>
</comment>
<dbReference type="InterPro" id="IPR029063">
    <property type="entry name" value="SAM-dependent_MTases_sf"/>
</dbReference>
<evidence type="ECO:0000256" key="2">
    <source>
        <dbReference type="SAM" id="MobiDB-lite"/>
    </source>
</evidence>
<keyword evidence="3" id="KW-0472">Membrane</keyword>
<dbReference type="SUPFAM" id="SSF53335">
    <property type="entry name" value="S-adenosyl-L-methionine-dependent methyltransferases"/>
    <property type="match status" value="1"/>
</dbReference>
<dbReference type="OrthoDB" id="7282445at2"/>
<evidence type="ECO:0000256" key="1">
    <source>
        <dbReference type="ARBA" id="ARBA00023115"/>
    </source>
</evidence>
<dbReference type="GO" id="GO:0006596">
    <property type="term" value="P:polyamine biosynthetic process"/>
    <property type="evidence" value="ECO:0007669"/>
    <property type="project" value="UniProtKB-KW"/>
</dbReference>
<gene>
    <name evidence="4" type="ORF">D3273_10150</name>
</gene>
<feature type="transmembrane region" description="Helical" evidence="3">
    <location>
        <begin position="109"/>
        <end position="132"/>
    </location>
</feature>
<keyword evidence="3" id="KW-1133">Transmembrane helix</keyword>
<proteinExistence type="predicted"/>
<feature type="transmembrane region" description="Helical" evidence="3">
    <location>
        <begin position="141"/>
        <end position="163"/>
    </location>
</feature>
<feature type="region of interest" description="Disordered" evidence="2">
    <location>
        <begin position="565"/>
        <end position="589"/>
    </location>
</feature>
<reference evidence="4 5" key="2">
    <citation type="submission" date="2019-02" db="EMBL/GenBank/DDBJ databases">
        <title>'Lichenibacterium ramalinii' gen. nov. sp. nov., 'Lichenibacterium minor' gen. nov. sp. nov.</title>
        <authorList>
            <person name="Pankratov T."/>
        </authorList>
    </citation>
    <scope>NUCLEOTIDE SEQUENCE [LARGE SCALE GENOMIC DNA]</scope>
    <source>
        <strain evidence="4 5">RmlP026</strain>
    </source>
</reference>
<feature type="transmembrane region" description="Helical" evidence="3">
    <location>
        <begin position="655"/>
        <end position="684"/>
    </location>
</feature>
<dbReference type="Gene3D" id="3.40.50.150">
    <property type="entry name" value="Vaccinia Virus protein VP39"/>
    <property type="match status" value="1"/>
</dbReference>
<dbReference type="EMBL" id="QYBB01000009">
    <property type="protein sequence ID" value="RYC32160.1"/>
    <property type="molecule type" value="Genomic_DNA"/>
</dbReference>
<feature type="transmembrane region" description="Helical" evidence="3">
    <location>
        <begin position="857"/>
        <end position="876"/>
    </location>
</feature>
<feature type="transmembrane region" description="Helical" evidence="3">
    <location>
        <begin position="727"/>
        <end position="745"/>
    </location>
</feature>
<dbReference type="PANTHER" id="PTHR43317">
    <property type="entry name" value="THERMOSPERMINE SYNTHASE ACAULIS5"/>
    <property type="match status" value="1"/>
</dbReference>
<feature type="transmembrane region" description="Helical" evidence="3">
    <location>
        <begin position="696"/>
        <end position="715"/>
    </location>
</feature>
<feature type="transmembrane region" description="Helical" evidence="3">
    <location>
        <begin position="788"/>
        <end position="806"/>
    </location>
</feature>
<keyword evidence="3" id="KW-0812">Transmembrane</keyword>
<name>A0A4Q2U6Z2_9HYPH</name>
<keyword evidence="1" id="KW-0620">Polyamine biosynthesis</keyword>
<dbReference type="AlphaFoldDB" id="A0A4Q2U6Z2"/>
<accession>A0A4Q2U6Z2</accession>
<feature type="transmembrane region" description="Helical" evidence="3">
    <location>
        <begin position="35"/>
        <end position="58"/>
    </location>
</feature>
<feature type="transmembrane region" description="Helical" evidence="3">
    <location>
        <begin position="827"/>
        <end position="851"/>
    </location>
</feature>
<dbReference type="PANTHER" id="PTHR43317:SF1">
    <property type="entry name" value="THERMOSPERMINE SYNTHASE ACAULIS5"/>
    <property type="match status" value="1"/>
</dbReference>
<evidence type="ECO:0000313" key="4">
    <source>
        <dbReference type="EMBL" id="RYC32160.1"/>
    </source>
</evidence>
<feature type="transmembrane region" description="Helical" evidence="3">
    <location>
        <begin position="757"/>
        <end position="776"/>
    </location>
</feature>
<organism evidence="4 5">
    <name type="scientific">Lichenibacterium minor</name>
    <dbReference type="NCBI Taxonomy" id="2316528"/>
    <lineage>
        <taxon>Bacteria</taxon>
        <taxon>Pseudomonadati</taxon>
        <taxon>Pseudomonadota</taxon>
        <taxon>Alphaproteobacteria</taxon>
        <taxon>Hyphomicrobiales</taxon>
        <taxon>Lichenihabitantaceae</taxon>
        <taxon>Lichenibacterium</taxon>
    </lineage>
</organism>
<feature type="transmembrane region" description="Helical" evidence="3">
    <location>
        <begin position="200"/>
        <end position="218"/>
    </location>
</feature>
<evidence type="ECO:0000313" key="5">
    <source>
        <dbReference type="Proteomes" id="UP000290759"/>
    </source>
</evidence>
<evidence type="ECO:0008006" key="6">
    <source>
        <dbReference type="Google" id="ProtNLM"/>
    </source>
</evidence>
<evidence type="ECO:0000256" key="3">
    <source>
        <dbReference type="SAM" id="Phobius"/>
    </source>
</evidence>
<dbReference type="Proteomes" id="UP000290759">
    <property type="component" value="Unassembled WGS sequence"/>
</dbReference>
<feature type="transmembrane region" description="Helical" evidence="3">
    <location>
        <begin position="70"/>
        <end position="89"/>
    </location>
</feature>
<protein>
    <recommendedName>
        <fullName evidence="6">Spermidine synthase</fullName>
    </recommendedName>
</protein>
<feature type="transmembrane region" description="Helical" evidence="3">
    <location>
        <begin position="169"/>
        <end position="188"/>
    </location>
</feature>
<keyword evidence="5" id="KW-1185">Reference proteome</keyword>
<feature type="compositionally biased region" description="Low complexity" evidence="2">
    <location>
        <begin position="565"/>
        <end position="577"/>
    </location>
</feature>